<gene>
    <name evidence="2" type="ORF">PECUL_23A050283</name>
</gene>
<dbReference type="Proteomes" id="UP001295444">
    <property type="component" value="Chromosome 05"/>
</dbReference>
<evidence type="ECO:0000313" key="2">
    <source>
        <dbReference type="EMBL" id="CAH2294289.1"/>
    </source>
</evidence>
<dbReference type="AlphaFoldDB" id="A0AAD1S7J6"/>
<dbReference type="EMBL" id="OW240916">
    <property type="protein sequence ID" value="CAH2294289.1"/>
    <property type="molecule type" value="Genomic_DNA"/>
</dbReference>
<organism evidence="2 3">
    <name type="scientific">Pelobates cultripes</name>
    <name type="common">Western spadefoot toad</name>
    <dbReference type="NCBI Taxonomy" id="61616"/>
    <lineage>
        <taxon>Eukaryota</taxon>
        <taxon>Metazoa</taxon>
        <taxon>Chordata</taxon>
        <taxon>Craniata</taxon>
        <taxon>Vertebrata</taxon>
        <taxon>Euteleostomi</taxon>
        <taxon>Amphibia</taxon>
        <taxon>Batrachia</taxon>
        <taxon>Anura</taxon>
        <taxon>Pelobatoidea</taxon>
        <taxon>Pelobatidae</taxon>
        <taxon>Pelobates</taxon>
    </lineage>
</organism>
<evidence type="ECO:0000313" key="3">
    <source>
        <dbReference type="Proteomes" id="UP001295444"/>
    </source>
</evidence>
<accession>A0AAD1S7J6</accession>
<name>A0AAD1S7J6_PELCU</name>
<reference evidence="2" key="1">
    <citation type="submission" date="2022-03" db="EMBL/GenBank/DDBJ databases">
        <authorList>
            <person name="Alioto T."/>
            <person name="Alioto T."/>
            <person name="Gomez Garrido J."/>
        </authorList>
    </citation>
    <scope>NUCLEOTIDE SEQUENCE</scope>
</reference>
<keyword evidence="1" id="KW-0732">Signal</keyword>
<protein>
    <submittedName>
        <fullName evidence="2">Uncharacterized protein</fullName>
    </submittedName>
</protein>
<evidence type="ECO:0000256" key="1">
    <source>
        <dbReference type="SAM" id="SignalP"/>
    </source>
</evidence>
<sequence length="160" mass="17797">MRTTLRHLVSGLHFSGGVWGLTVQTRKRHTEGILAISQTDDIRAAGMVIHGASLTVSRAPPAMYFLYKRLLVGRCDKCGKLLATLIKKKRNKTYITGLRDTQGQPQKMPIRIAEVARNYFKNLYSKNLSTGSPQTTDAIQTYLADNLYTKLPETASEQAA</sequence>
<feature type="chain" id="PRO_5042008959" evidence="1">
    <location>
        <begin position="21"/>
        <end position="160"/>
    </location>
</feature>
<feature type="signal peptide" evidence="1">
    <location>
        <begin position="1"/>
        <end position="20"/>
    </location>
</feature>
<proteinExistence type="predicted"/>
<keyword evidence="3" id="KW-1185">Reference proteome</keyword>